<feature type="region of interest" description="Disordered" evidence="1">
    <location>
        <begin position="496"/>
        <end position="522"/>
    </location>
</feature>
<name>A0AAD6ZJZ9_9AGAR</name>
<gene>
    <name evidence="2" type="ORF">DFH08DRAFT_1028337</name>
</gene>
<keyword evidence="3" id="KW-1185">Reference proteome</keyword>
<protein>
    <submittedName>
        <fullName evidence="2">Uncharacterized protein</fullName>
    </submittedName>
</protein>
<feature type="compositionally biased region" description="Basic and acidic residues" evidence="1">
    <location>
        <begin position="402"/>
        <end position="426"/>
    </location>
</feature>
<organism evidence="2 3">
    <name type="scientific">Mycena albidolilacea</name>
    <dbReference type="NCBI Taxonomy" id="1033008"/>
    <lineage>
        <taxon>Eukaryota</taxon>
        <taxon>Fungi</taxon>
        <taxon>Dikarya</taxon>
        <taxon>Basidiomycota</taxon>
        <taxon>Agaricomycotina</taxon>
        <taxon>Agaricomycetes</taxon>
        <taxon>Agaricomycetidae</taxon>
        <taxon>Agaricales</taxon>
        <taxon>Marasmiineae</taxon>
        <taxon>Mycenaceae</taxon>
        <taxon>Mycena</taxon>
    </lineage>
</organism>
<feature type="region of interest" description="Disordered" evidence="1">
    <location>
        <begin position="185"/>
        <end position="248"/>
    </location>
</feature>
<feature type="compositionally biased region" description="Basic and acidic residues" evidence="1">
    <location>
        <begin position="189"/>
        <end position="199"/>
    </location>
</feature>
<evidence type="ECO:0000313" key="3">
    <source>
        <dbReference type="Proteomes" id="UP001218218"/>
    </source>
</evidence>
<evidence type="ECO:0000256" key="1">
    <source>
        <dbReference type="SAM" id="MobiDB-lite"/>
    </source>
</evidence>
<reference evidence="2" key="1">
    <citation type="submission" date="2023-03" db="EMBL/GenBank/DDBJ databases">
        <title>Massive genome expansion in bonnet fungi (Mycena s.s.) driven by repeated elements and novel gene families across ecological guilds.</title>
        <authorList>
            <consortium name="Lawrence Berkeley National Laboratory"/>
            <person name="Harder C.B."/>
            <person name="Miyauchi S."/>
            <person name="Viragh M."/>
            <person name="Kuo A."/>
            <person name="Thoen E."/>
            <person name="Andreopoulos B."/>
            <person name="Lu D."/>
            <person name="Skrede I."/>
            <person name="Drula E."/>
            <person name="Henrissat B."/>
            <person name="Morin E."/>
            <person name="Kohler A."/>
            <person name="Barry K."/>
            <person name="LaButti K."/>
            <person name="Morin E."/>
            <person name="Salamov A."/>
            <person name="Lipzen A."/>
            <person name="Mereny Z."/>
            <person name="Hegedus B."/>
            <person name="Baldrian P."/>
            <person name="Stursova M."/>
            <person name="Weitz H."/>
            <person name="Taylor A."/>
            <person name="Grigoriev I.V."/>
            <person name="Nagy L.G."/>
            <person name="Martin F."/>
            <person name="Kauserud H."/>
        </authorList>
    </citation>
    <scope>NUCLEOTIDE SEQUENCE</scope>
    <source>
        <strain evidence="2">CBHHK002</strain>
    </source>
</reference>
<comment type="caution">
    <text evidence="2">The sequence shown here is derived from an EMBL/GenBank/DDBJ whole genome shotgun (WGS) entry which is preliminary data.</text>
</comment>
<evidence type="ECO:0000313" key="2">
    <source>
        <dbReference type="EMBL" id="KAJ7325499.1"/>
    </source>
</evidence>
<sequence>MTIFPAPPFAAVPDEAAATAVARVFGSPSFLRSRRVSGFTGGTGSGGGLGLPLDRLERLDEEEGAGGESERERESDVLVPLLRLVRSSAPPYLRQYLALLLVLVARARRLALSLRLALRILRLRLHALALLRIRLALLRTRIRVLRGDGRGRVGVRRRLAHSGEAGVRALEVADGEVLPVVVSGKKRTKEAEGGEKTGEEQGNDEYAGSSHRPRLRSKEGKEIGGVGLEEMQGTEGRQTGRKRRMQGEGMGERRCVCVQMKRREKWEEWKAWMGGMEGVQKVGRGMEYEGWRCEWRCDGGMKEARRREARLREEDGAGADPGVGLAPALGASDDRLERLEEEEECERPGGAVDLRWWERPLARGPLDDVHEPGLDDLDVAPREVVVDVGEQGVSKRQGKQGGRGERGGRERIEEGERRKEVKRKEGNATGGAAALTRGPGRWTARRTRLGRRCKRTHTFTHPPLASGTNQHAQGPGRWDKPSGNCEIYFAREHGGELSTTEKKRKGGVVPASHVADKERRGERIPSAASTSMYHVRRAAHRSRSSPARYQIQCTPGATRAERCTQTAHACQTIPARVTDNNR</sequence>
<feature type="region of interest" description="Disordered" evidence="1">
    <location>
        <begin position="457"/>
        <end position="478"/>
    </location>
</feature>
<proteinExistence type="predicted"/>
<accession>A0AAD6ZJZ9</accession>
<feature type="region of interest" description="Disordered" evidence="1">
    <location>
        <begin position="389"/>
        <end position="441"/>
    </location>
</feature>
<dbReference type="Proteomes" id="UP001218218">
    <property type="component" value="Unassembled WGS sequence"/>
</dbReference>
<dbReference type="AlphaFoldDB" id="A0AAD6ZJZ9"/>
<dbReference type="EMBL" id="JARIHO010000044">
    <property type="protein sequence ID" value="KAJ7325499.1"/>
    <property type="molecule type" value="Genomic_DNA"/>
</dbReference>